<evidence type="ECO:0000256" key="12">
    <source>
        <dbReference type="SAM" id="Phobius"/>
    </source>
</evidence>
<reference evidence="15" key="1">
    <citation type="submission" date="2012-12" db="EMBL/GenBank/DDBJ databases">
        <authorList>
            <person name="Hellsten U."/>
            <person name="Grimwood J."/>
            <person name="Chapman J.A."/>
            <person name="Shapiro H."/>
            <person name="Aerts A."/>
            <person name="Otillar R.P."/>
            <person name="Terry A.Y."/>
            <person name="Boore J.L."/>
            <person name="Simakov O."/>
            <person name="Marletaz F."/>
            <person name="Cho S.-J."/>
            <person name="Edsinger-Gonzales E."/>
            <person name="Havlak P."/>
            <person name="Kuo D.-H."/>
            <person name="Larsson T."/>
            <person name="Lv J."/>
            <person name="Arendt D."/>
            <person name="Savage R."/>
            <person name="Osoegawa K."/>
            <person name="de Jong P."/>
            <person name="Lindberg D.R."/>
            <person name="Seaver E.C."/>
            <person name="Weisblat D.A."/>
            <person name="Putnam N.H."/>
            <person name="Grigoriev I.V."/>
            <person name="Rokhsar D.S."/>
        </authorList>
    </citation>
    <scope>NUCLEOTIDE SEQUENCE</scope>
</reference>
<feature type="transmembrane region" description="Helical" evidence="12">
    <location>
        <begin position="285"/>
        <end position="302"/>
    </location>
</feature>
<dbReference type="RefSeq" id="XP_009021838.1">
    <property type="nucleotide sequence ID" value="XM_009023590.1"/>
</dbReference>
<organism evidence="14 15">
    <name type="scientific">Helobdella robusta</name>
    <name type="common">Californian leech</name>
    <dbReference type="NCBI Taxonomy" id="6412"/>
    <lineage>
        <taxon>Eukaryota</taxon>
        <taxon>Metazoa</taxon>
        <taxon>Spiralia</taxon>
        <taxon>Lophotrochozoa</taxon>
        <taxon>Annelida</taxon>
        <taxon>Clitellata</taxon>
        <taxon>Hirudinea</taxon>
        <taxon>Rhynchobdellida</taxon>
        <taxon>Glossiphoniidae</taxon>
        <taxon>Helobdella</taxon>
    </lineage>
</organism>
<keyword evidence="3" id="KW-0813">Transport</keyword>
<keyword evidence="9 12" id="KW-0472">Membrane</keyword>
<dbReference type="InterPro" id="IPR051163">
    <property type="entry name" value="Sodium:Solute_Symporter_SSF"/>
</dbReference>
<evidence type="ECO:0000256" key="3">
    <source>
        <dbReference type="ARBA" id="ARBA00022448"/>
    </source>
</evidence>
<reference evidence="14" key="3">
    <citation type="submission" date="2015-06" db="UniProtKB">
        <authorList>
            <consortium name="EnsemblMetazoa"/>
        </authorList>
    </citation>
    <scope>IDENTIFICATION</scope>
</reference>
<dbReference type="EMBL" id="AMQM01005650">
    <property type="status" value="NOT_ANNOTATED_CDS"/>
    <property type="molecule type" value="Genomic_DNA"/>
</dbReference>
<dbReference type="PROSITE" id="PS50283">
    <property type="entry name" value="NA_SOLUT_SYMP_3"/>
    <property type="match status" value="1"/>
</dbReference>
<evidence type="ECO:0000256" key="4">
    <source>
        <dbReference type="ARBA" id="ARBA00022475"/>
    </source>
</evidence>
<dbReference type="OrthoDB" id="6132759at2759"/>
<comment type="similarity">
    <text evidence="2 11">Belongs to the sodium:solute symporter (SSF) (TC 2.A.21) family.</text>
</comment>
<evidence type="ECO:0000313" key="14">
    <source>
        <dbReference type="EnsemblMetazoa" id="HelroP83677"/>
    </source>
</evidence>
<dbReference type="HOGENOM" id="CLU_018808_11_3_1"/>
<dbReference type="GeneID" id="20216237"/>
<keyword evidence="10" id="KW-0739">Sodium transport</keyword>
<name>T1G590_HELRO</name>
<dbReference type="KEGG" id="hro:HELRODRAFT_83677"/>
<dbReference type="OMA" id="CKSITHD"/>
<evidence type="ECO:0000256" key="2">
    <source>
        <dbReference type="ARBA" id="ARBA00006434"/>
    </source>
</evidence>
<comment type="subcellular location">
    <subcellularLocation>
        <location evidence="1">Cell membrane</location>
        <topology evidence="1">Multi-pass membrane protein</topology>
    </subcellularLocation>
</comment>
<evidence type="ECO:0000256" key="5">
    <source>
        <dbReference type="ARBA" id="ARBA00022692"/>
    </source>
</evidence>
<keyword evidence="15" id="KW-1185">Reference proteome</keyword>
<feature type="transmembrane region" description="Helical" evidence="12">
    <location>
        <begin position="97"/>
        <end position="116"/>
    </location>
</feature>
<dbReference type="InterPro" id="IPR001734">
    <property type="entry name" value="Na/solute_symporter"/>
</dbReference>
<dbReference type="Proteomes" id="UP000015101">
    <property type="component" value="Unassembled WGS sequence"/>
</dbReference>
<keyword evidence="4" id="KW-1003">Cell membrane</keyword>
<dbReference type="PANTHER" id="PTHR42985:SF2">
    <property type="entry name" value="SODIUM-DEPENDENT MULTIVITAMIN TRANSPORTER"/>
    <property type="match status" value="1"/>
</dbReference>
<dbReference type="InterPro" id="IPR038377">
    <property type="entry name" value="Na/Glc_symporter_sf"/>
</dbReference>
<dbReference type="EnsemblMetazoa" id="HelroT83677">
    <property type="protein sequence ID" value="HelroP83677"/>
    <property type="gene ID" value="HelroG83677"/>
</dbReference>
<evidence type="ECO:0000256" key="8">
    <source>
        <dbReference type="ARBA" id="ARBA00023065"/>
    </source>
</evidence>
<evidence type="ECO:0000256" key="6">
    <source>
        <dbReference type="ARBA" id="ARBA00022989"/>
    </source>
</evidence>
<evidence type="ECO:0000256" key="11">
    <source>
        <dbReference type="RuleBase" id="RU362091"/>
    </source>
</evidence>
<keyword evidence="6 12" id="KW-1133">Transmembrane helix</keyword>
<dbReference type="CTD" id="20216237"/>
<feature type="transmembrane region" description="Helical" evidence="12">
    <location>
        <begin position="169"/>
        <end position="190"/>
    </location>
</feature>
<feature type="transmembrane region" description="Helical" evidence="12">
    <location>
        <begin position="376"/>
        <end position="395"/>
    </location>
</feature>
<evidence type="ECO:0000313" key="15">
    <source>
        <dbReference type="Proteomes" id="UP000015101"/>
    </source>
</evidence>
<dbReference type="GO" id="GO:0005886">
    <property type="term" value="C:plasma membrane"/>
    <property type="evidence" value="ECO:0007669"/>
    <property type="project" value="UniProtKB-SubCell"/>
</dbReference>
<dbReference type="PANTHER" id="PTHR42985">
    <property type="entry name" value="SODIUM-COUPLED MONOCARBOXYLATE TRANSPORTER"/>
    <property type="match status" value="1"/>
</dbReference>
<keyword evidence="7" id="KW-0915">Sodium</keyword>
<dbReference type="GO" id="GO:0006814">
    <property type="term" value="P:sodium ion transport"/>
    <property type="evidence" value="ECO:0000318"/>
    <property type="project" value="GO_Central"/>
</dbReference>
<sequence>MPATKTSTLAATTSTITATTSTLAATTSTIVATTSTIATTASTIATSATTAHFHWLDHTIFIAFLAFSTLVGVFFGWRSRRSTSSEKFLTGGGEIHWIFISFSMQASFFSAIFLLSTPGEVYAYGTCYSYLGLSYFIGKPLVVHFYIPVLYKMKILTVYEYLERRFNKFIRVCGSVIFLLETLLYIPLVLYTPALALAQVTGISILWSIIFCGLVCTLYTCLGGMKATAFNDTVQMMIIFFGLITVIGVGIARVGGFGEFLKRNLDGGRFIFNDFRIDPTLRTTFWTQVLGGTLFTAYTMSANQVLVQKFLSSKNLKSAYKSLYLSIICCFTILVLVIAMGLLSYAFYYRCDPLSSARVRKLDQVVPLMMVEILEGYPGLSGLFMTVAFSAALRLKRFF</sequence>
<feature type="transmembrane region" description="Helical" evidence="12">
    <location>
        <begin position="234"/>
        <end position="255"/>
    </location>
</feature>
<dbReference type="EMBL" id="KB097026">
    <property type="protein sequence ID" value="ESO00064.1"/>
    <property type="molecule type" value="Genomic_DNA"/>
</dbReference>
<dbReference type="STRING" id="6412.T1G590"/>
<feature type="transmembrane region" description="Helical" evidence="12">
    <location>
        <begin position="196"/>
        <end position="222"/>
    </location>
</feature>
<feature type="transmembrane region" description="Helical" evidence="12">
    <location>
        <begin position="128"/>
        <end position="149"/>
    </location>
</feature>
<dbReference type="InParanoid" id="T1G590"/>
<keyword evidence="8" id="KW-0406">Ion transport</keyword>
<evidence type="ECO:0000256" key="9">
    <source>
        <dbReference type="ARBA" id="ARBA00023136"/>
    </source>
</evidence>
<proteinExistence type="inferred from homology"/>
<gene>
    <name evidence="14" type="primary">20216237</name>
    <name evidence="13" type="ORF">HELRODRAFT_83677</name>
</gene>
<feature type="transmembrane region" description="Helical" evidence="12">
    <location>
        <begin position="323"/>
        <end position="348"/>
    </location>
</feature>
<dbReference type="Gene3D" id="1.20.1730.10">
    <property type="entry name" value="Sodium/glucose cotransporter"/>
    <property type="match status" value="1"/>
</dbReference>
<evidence type="ECO:0008006" key="16">
    <source>
        <dbReference type="Google" id="ProtNLM"/>
    </source>
</evidence>
<evidence type="ECO:0000256" key="10">
    <source>
        <dbReference type="ARBA" id="ARBA00023201"/>
    </source>
</evidence>
<dbReference type="GO" id="GO:0015293">
    <property type="term" value="F:symporter activity"/>
    <property type="evidence" value="ECO:0000318"/>
    <property type="project" value="GO_Central"/>
</dbReference>
<keyword evidence="5 12" id="KW-0812">Transmembrane</keyword>
<dbReference type="AlphaFoldDB" id="T1G590"/>
<dbReference type="Pfam" id="PF00474">
    <property type="entry name" value="SSF"/>
    <property type="match status" value="1"/>
</dbReference>
<evidence type="ECO:0000256" key="7">
    <source>
        <dbReference type="ARBA" id="ARBA00023053"/>
    </source>
</evidence>
<evidence type="ECO:0000313" key="13">
    <source>
        <dbReference type="EMBL" id="ESO00064.1"/>
    </source>
</evidence>
<dbReference type="eggNOG" id="KOG2349">
    <property type="taxonomic scope" value="Eukaryota"/>
</dbReference>
<reference evidence="13 15" key="2">
    <citation type="journal article" date="2013" name="Nature">
        <title>Insights into bilaterian evolution from three spiralian genomes.</title>
        <authorList>
            <person name="Simakov O."/>
            <person name="Marletaz F."/>
            <person name="Cho S.J."/>
            <person name="Edsinger-Gonzales E."/>
            <person name="Havlak P."/>
            <person name="Hellsten U."/>
            <person name="Kuo D.H."/>
            <person name="Larsson T."/>
            <person name="Lv J."/>
            <person name="Arendt D."/>
            <person name="Savage R."/>
            <person name="Osoegawa K."/>
            <person name="de Jong P."/>
            <person name="Grimwood J."/>
            <person name="Chapman J.A."/>
            <person name="Shapiro H."/>
            <person name="Aerts A."/>
            <person name="Otillar R.P."/>
            <person name="Terry A.Y."/>
            <person name="Boore J.L."/>
            <person name="Grigoriev I.V."/>
            <person name="Lindberg D.R."/>
            <person name="Seaver E.C."/>
            <person name="Weisblat D.A."/>
            <person name="Putnam N.H."/>
            <person name="Rokhsar D.S."/>
        </authorList>
    </citation>
    <scope>NUCLEOTIDE SEQUENCE</scope>
</reference>
<accession>T1G590</accession>
<protein>
    <recommendedName>
        <fullName evidence="16">Sodium-coupled monocarboxylate transporter 1</fullName>
    </recommendedName>
</protein>
<evidence type="ECO:0000256" key="1">
    <source>
        <dbReference type="ARBA" id="ARBA00004651"/>
    </source>
</evidence>
<dbReference type="NCBIfam" id="TIGR00813">
    <property type="entry name" value="sss"/>
    <property type="match status" value="1"/>
</dbReference>
<feature type="transmembrane region" description="Helical" evidence="12">
    <location>
        <begin position="59"/>
        <end position="77"/>
    </location>
</feature>